<name>A0ABQ1EGJ7_9CLOT</name>
<dbReference type="Pfam" id="PF03572">
    <property type="entry name" value="Peptidase_S41"/>
    <property type="match status" value="1"/>
</dbReference>
<protein>
    <submittedName>
        <fullName evidence="4">Peptidase</fullName>
    </submittedName>
</protein>
<organism evidence="4 5">
    <name type="scientific">Clostridium zeae</name>
    <dbReference type="NCBI Taxonomy" id="2759022"/>
    <lineage>
        <taxon>Bacteria</taxon>
        <taxon>Bacillati</taxon>
        <taxon>Bacillota</taxon>
        <taxon>Clostridia</taxon>
        <taxon>Eubacteriales</taxon>
        <taxon>Clostridiaceae</taxon>
        <taxon>Clostridium</taxon>
    </lineage>
</organism>
<dbReference type="RefSeq" id="WP_206872336.1">
    <property type="nucleotide sequence ID" value="NZ_BMBA01000007.1"/>
</dbReference>
<accession>A0ABQ1EGJ7</accession>
<dbReference type="InterPro" id="IPR028204">
    <property type="entry name" value="Tricorn_C1"/>
</dbReference>
<keyword evidence="1" id="KW-1133">Transmembrane helix</keyword>
<dbReference type="PANTHER" id="PTHR32060:SF30">
    <property type="entry name" value="CARBOXY-TERMINAL PROCESSING PROTEASE CTPA"/>
    <property type="match status" value="1"/>
</dbReference>
<feature type="domain" description="Tricorn protease C1" evidence="3">
    <location>
        <begin position="54"/>
        <end position="111"/>
    </location>
</feature>
<evidence type="ECO:0000259" key="2">
    <source>
        <dbReference type="Pfam" id="PF03572"/>
    </source>
</evidence>
<dbReference type="Gene3D" id="3.30.750.44">
    <property type="match status" value="1"/>
</dbReference>
<evidence type="ECO:0000259" key="3">
    <source>
        <dbReference type="Pfam" id="PF14684"/>
    </source>
</evidence>
<keyword evidence="1" id="KW-0472">Membrane</keyword>
<gene>
    <name evidence="4" type="ORF">CSC2_43780</name>
</gene>
<dbReference type="Proteomes" id="UP000663802">
    <property type="component" value="Unassembled WGS sequence"/>
</dbReference>
<dbReference type="Pfam" id="PF14684">
    <property type="entry name" value="Tricorn_C1"/>
    <property type="match status" value="1"/>
</dbReference>
<sequence>MKYRFKNTNMYFILLTIVVIVAMVFIFLFSYVVKNQKDENKSNANKKIISNLTQEEKLEDFNYLYEVIEKNYPFLEVNKRVNNADWKANKDIYLQRVKDTENNTDFYMVLEGILRDLNNGHTSMYKANADKVKSLLKRKVELEKSDYKYNWQEKNTINIIQNKTFLERNNINLSEDEVKSKEKQVLNQGNNIICKDIIENEFGYVRIKSFDDNYIQTDRDSIDKYLDKVKDFKGLIIDIRGNRGGTDLYWKKVLFPRIINKTYSSTKYLFYRDGDLEDDYLKYTYGDDLKGVNTVTNDLISKCPSITKEILKDFKYYITDEDKIIPKDPISYKGKIYLLVDKEVYSASESLAVFCKQSKLATLVGEKTGGGDNGIGPATIMLPKSGLLFKFDIALGAHFDGSSDEEFKVEPDVYIKDPRISEDLPSDNCIKEILALEK</sequence>
<dbReference type="InterPro" id="IPR005151">
    <property type="entry name" value="Tail-specific_protease"/>
</dbReference>
<dbReference type="PANTHER" id="PTHR32060">
    <property type="entry name" value="TAIL-SPECIFIC PROTEASE"/>
    <property type="match status" value="1"/>
</dbReference>
<dbReference type="SUPFAM" id="SSF52096">
    <property type="entry name" value="ClpP/crotonase"/>
    <property type="match status" value="1"/>
</dbReference>
<keyword evidence="5" id="KW-1185">Reference proteome</keyword>
<reference evidence="4 5" key="1">
    <citation type="journal article" date="2021" name="Int. J. Syst. Evol. Microbiol.">
        <title>Clostridium zeae sp. nov., isolated from corn silage.</title>
        <authorList>
            <person name="Kobayashi H."/>
            <person name="Tanizawa Y."/>
            <person name="Yagura M."/>
            <person name="Sakamoto M."/>
            <person name="Ohkuma M."/>
            <person name="Tohno M."/>
        </authorList>
    </citation>
    <scope>NUCLEOTIDE SEQUENCE [LARGE SCALE GENOMIC DNA]</scope>
    <source>
        <strain evidence="4 5">CSC2</strain>
    </source>
</reference>
<dbReference type="InterPro" id="IPR029045">
    <property type="entry name" value="ClpP/crotonase-like_dom_sf"/>
</dbReference>
<comment type="caution">
    <text evidence="4">The sequence shown here is derived from an EMBL/GenBank/DDBJ whole genome shotgun (WGS) entry which is preliminary data.</text>
</comment>
<evidence type="ECO:0000256" key="1">
    <source>
        <dbReference type="SAM" id="Phobius"/>
    </source>
</evidence>
<keyword evidence="1" id="KW-0812">Transmembrane</keyword>
<evidence type="ECO:0000313" key="4">
    <source>
        <dbReference type="EMBL" id="GFZ33852.1"/>
    </source>
</evidence>
<evidence type="ECO:0000313" key="5">
    <source>
        <dbReference type="Proteomes" id="UP000663802"/>
    </source>
</evidence>
<dbReference type="Gene3D" id="3.90.226.10">
    <property type="entry name" value="2-enoyl-CoA Hydratase, Chain A, domain 1"/>
    <property type="match status" value="1"/>
</dbReference>
<proteinExistence type="predicted"/>
<feature type="domain" description="Tail specific protease" evidence="2">
    <location>
        <begin position="202"/>
        <end position="414"/>
    </location>
</feature>
<feature type="transmembrane region" description="Helical" evidence="1">
    <location>
        <begin position="12"/>
        <end position="33"/>
    </location>
</feature>
<dbReference type="EMBL" id="BMBA01000007">
    <property type="protein sequence ID" value="GFZ33852.1"/>
    <property type="molecule type" value="Genomic_DNA"/>
</dbReference>